<evidence type="ECO:0000313" key="1">
    <source>
        <dbReference type="EMBL" id="MDR6239459.1"/>
    </source>
</evidence>
<organism evidence="1 2">
    <name type="scientific">Aureibacter tunicatorum</name>
    <dbReference type="NCBI Taxonomy" id="866807"/>
    <lineage>
        <taxon>Bacteria</taxon>
        <taxon>Pseudomonadati</taxon>
        <taxon>Bacteroidota</taxon>
        <taxon>Cytophagia</taxon>
        <taxon>Cytophagales</taxon>
        <taxon>Persicobacteraceae</taxon>
        <taxon>Aureibacter</taxon>
    </lineage>
</organism>
<dbReference type="AlphaFoldDB" id="A0AAE3XP39"/>
<gene>
    <name evidence="1" type="ORF">HNQ88_002496</name>
</gene>
<sequence>MKAYKDAKAQTPSRITKGIYCIIIDAVQARKDPMRLRII</sequence>
<comment type="caution">
    <text evidence="1">The sequence shown here is derived from an EMBL/GenBank/DDBJ whole genome shotgun (WGS) entry which is preliminary data.</text>
</comment>
<protein>
    <submittedName>
        <fullName evidence="1">Uncharacterized protein</fullName>
    </submittedName>
</protein>
<evidence type="ECO:0000313" key="2">
    <source>
        <dbReference type="Proteomes" id="UP001185092"/>
    </source>
</evidence>
<proteinExistence type="predicted"/>
<dbReference type="EMBL" id="JAVDQD010000002">
    <property type="protein sequence ID" value="MDR6239459.1"/>
    <property type="molecule type" value="Genomic_DNA"/>
</dbReference>
<accession>A0AAE3XP39</accession>
<dbReference type="Proteomes" id="UP001185092">
    <property type="component" value="Unassembled WGS sequence"/>
</dbReference>
<name>A0AAE3XP39_9BACT</name>
<keyword evidence="2" id="KW-1185">Reference proteome</keyword>
<reference evidence="1" key="1">
    <citation type="submission" date="2023-07" db="EMBL/GenBank/DDBJ databases">
        <title>Genomic Encyclopedia of Type Strains, Phase IV (KMG-IV): sequencing the most valuable type-strain genomes for metagenomic binning, comparative biology and taxonomic classification.</title>
        <authorList>
            <person name="Goeker M."/>
        </authorList>
    </citation>
    <scope>NUCLEOTIDE SEQUENCE</scope>
    <source>
        <strain evidence="1">DSM 26174</strain>
    </source>
</reference>